<dbReference type="Pfam" id="PF00893">
    <property type="entry name" value="Multi_Drug_Res"/>
    <property type="match status" value="1"/>
</dbReference>
<name>A0A7T9UKE5_9GAMM</name>
<comment type="similarity">
    <text evidence="7 8">Belongs to the drug/metabolite transporter (DMT) superfamily. Small multidrug resistance (SMR) (TC 2.A.7.1) family.</text>
</comment>
<dbReference type="GO" id="GO:0031460">
    <property type="term" value="P:glycine betaine transport"/>
    <property type="evidence" value="ECO:0007669"/>
    <property type="project" value="TreeGrafter"/>
</dbReference>
<dbReference type="PANTHER" id="PTHR30561:SF1">
    <property type="entry name" value="MULTIDRUG TRANSPORTER EMRE"/>
    <property type="match status" value="1"/>
</dbReference>
<dbReference type="EMBL" id="CP068176">
    <property type="protein sequence ID" value="QQT87390.1"/>
    <property type="molecule type" value="Genomic_DNA"/>
</dbReference>
<evidence type="ECO:0000256" key="6">
    <source>
        <dbReference type="ARBA" id="ARBA00023136"/>
    </source>
</evidence>
<keyword evidence="4 8" id="KW-0812">Transmembrane</keyword>
<evidence type="ECO:0000256" key="7">
    <source>
        <dbReference type="ARBA" id="ARBA00038032"/>
    </source>
</evidence>
<dbReference type="GO" id="GO:0015220">
    <property type="term" value="F:choline transmembrane transporter activity"/>
    <property type="evidence" value="ECO:0007669"/>
    <property type="project" value="TreeGrafter"/>
</dbReference>
<evidence type="ECO:0000256" key="2">
    <source>
        <dbReference type="ARBA" id="ARBA00022448"/>
    </source>
</evidence>
<evidence type="ECO:0000256" key="1">
    <source>
        <dbReference type="ARBA" id="ARBA00004651"/>
    </source>
</evidence>
<evidence type="ECO:0000256" key="4">
    <source>
        <dbReference type="ARBA" id="ARBA00022692"/>
    </source>
</evidence>
<evidence type="ECO:0000313" key="11">
    <source>
        <dbReference type="Proteomes" id="UP000595320"/>
    </source>
</evidence>
<evidence type="ECO:0000256" key="8">
    <source>
        <dbReference type="RuleBase" id="RU003942"/>
    </source>
</evidence>
<keyword evidence="6 9" id="KW-0472">Membrane</keyword>
<proteinExistence type="inferred from homology"/>
<dbReference type="PANTHER" id="PTHR30561">
    <property type="entry name" value="SMR FAMILY PROTON-DEPENDENT DRUG EFFLUX TRANSPORTER SUGE"/>
    <property type="match status" value="1"/>
</dbReference>
<dbReference type="AlphaFoldDB" id="A0A7T9UKE5"/>
<accession>A0A7T9UKE5</accession>
<dbReference type="FunFam" id="1.10.3730.20:FF:000001">
    <property type="entry name" value="Quaternary ammonium compound resistance transporter SugE"/>
    <property type="match status" value="1"/>
</dbReference>
<dbReference type="SUPFAM" id="SSF103481">
    <property type="entry name" value="Multidrug resistance efflux transporter EmrE"/>
    <property type="match status" value="1"/>
</dbReference>
<evidence type="ECO:0000256" key="5">
    <source>
        <dbReference type="ARBA" id="ARBA00022989"/>
    </source>
</evidence>
<evidence type="ECO:0000313" key="10">
    <source>
        <dbReference type="EMBL" id="QQT87390.1"/>
    </source>
</evidence>
<evidence type="ECO:0000256" key="3">
    <source>
        <dbReference type="ARBA" id="ARBA00022475"/>
    </source>
</evidence>
<feature type="transmembrane region" description="Helical" evidence="9">
    <location>
        <begin position="28"/>
        <end position="48"/>
    </location>
</feature>
<dbReference type="Gene3D" id="1.10.3730.20">
    <property type="match status" value="1"/>
</dbReference>
<evidence type="ECO:0000256" key="9">
    <source>
        <dbReference type="SAM" id="Phobius"/>
    </source>
</evidence>
<gene>
    <name evidence="10" type="ORF">I6I53_06485</name>
</gene>
<dbReference type="InterPro" id="IPR045324">
    <property type="entry name" value="Small_multidrug_res"/>
</dbReference>
<dbReference type="InterPro" id="IPR000390">
    <property type="entry name" value="Small_drug/metabolite_transptr"/>
</dbReference>
<protein>
    <submittedName>
        <fullName evidence="10">Multidrug efflux SMR transporter</fullName>
    </submittedName>
</protein>
<reference evidence="10 11" key="1">
    <citation type="submission" date="2021-01" db="EMBL/GenBank/DDBJ databases">
        <title>FDA dAtabase for Regulatory Grade micrObial Sequences (FDA-ARGOS): Supporting development and validation of Infectious Disease Dx tests.</title>
        <authorList>
            <person name="Sproer C."/>
            <person name="Gronow S."/>
            <person name="Severitt S."/>
            <person name="Schroder I."/>
            <person name="Tallon L."/>
            <person name="Sadzewicz L."/>
            <person name="Zhao X."/>
            <person name="Boylan J."/>
            <person name="Ott S."/>
            <person name="Bowen H."/>
            <person name="Vavikolanu K."/>
            <person name="Mehta A."/>
            <person name="Aluvathingal J."/>
            <person name="Nadendla S."/>
            <person name="Lowell S."/>
            <person name="Myers T."/>
            <person name="Yan Y."/>
            <person name="Sichtig H."/>
        </authorList>
    </citation>
    <scope>NUCLEOTIDE SEQUENCE [LARGE SCALE GENOMIC DNA]</scope>
    <source>
        <strain evidence="10 11">FDAARGOS_1096</strain>
    </source>
</reference>
<feature type="transmembrane region" description="Helical" evidence="9">
    <location>
        <begin position="55"/>
        <end position="80"/>
    </location>
</feature>
<comment type="subcellular location">
    <subcellularLocation>
        <location evidence="1 8">Cell membrane</location>
        <topology evidence="1 8">Multi-pass membrane protein</topology>
    </subcellularLocation>
</comment>
<dbReference type="GO" id="GO:0015199">
    <property type="term" value="F:amino-acid betaine transmembrane transporter activity"/>
    <property type="evidence" value="ECO:0007669"/>
    <property type="project" value="TreeGrafter"/>
</dbReference>
<keyword evidence="3" id="KW-1003">Cell membrane</keyword>
<dbReference type="GO" id="GO:1990961">
    <property type="term" value="P:xenobiotic detoxification by transmembrane export across the plasma membrane"/>
    <property type="evidence" value="ECO:0007669"/>
    <property type="project" value="UniProtKB-ARBA"/>
</dbReference>
<feature type="transmembrane region" description="Helical" evidence="9">
    <location>
        <begin position="86"/>
        <end position="105"/>
    </location>
</feature>
<keyword evidence="2" id="KW-0813">Transport</keyword>
<dbReference type="Proteomes" id="UP000595320">
    <property type="component" value="Chromosome"/>
</dbReference>
<organism evidence="10 11">
    <name type="scientific">Acinetobacter ursingii</name>
    <dbReference type="NCBI Taxonomy" id="108980"/>
    <lineage>
        <taxon>Bacteria</taxon>
        <taxon>Pseudomonadati</taxon>
        <taxon>Pseudomonadota</taxon>
        <taxon>Gammaproteobacteria</taxon>
        <taxon>Moraxellales</taxon>
        <taxon>Moraxellaceae</taxon>
        <taxon>Acinetobacter</taxon>
    </lineage>
</organism>
<dbReference type="GO" id="GO:0015297">
    <property type="term" value="F:antiporter activity"/>
    <property type="evidence" value="ECO:0007669"/>
    <property type="project" value="TreeGrafter"/>
</dbReference>
<dbReference type="GO" id="GO:0005886">
    <property type="term" value="C:plasma membrane"/>
    <property type="evidence" value="ECO:0007669"/>
    <property type="project" value="UniProtKB-SubCell"/>
</dbReference>
<dbReference type="InterPro" id="IPR037185">
    <property type="entry name" value="EmrE-like"/>
</dbReference>
<sequence length="133" mass="14805">MIKAYLALCLAIIFEVIATSLLPHTKGFTHALYTLIMVICYICAFYLLSIVVKTLAVGISYAIWAGTGIVLVAAINVIVLKQKLDFPALLGMFLIIAGVIIINLFSKSINHYDICINFKLFIYKKITYLLKIT</sequence>
<keyword evidence="5 9" id="KW-1133">Transmembrane helix</keyword>